<dbReference type="Pfam" id="PF01904">
    <property type="entry name" value="DUF72"/>
    <property type="match status" value="1"/>
</dbReference>
<name>A0A918CA02_9ACTN</name>
<dbReference type="Gene3D" id="3.20.20.410">
    <property type="entry name" value="Protein of unknown function UPF0759"/>
    <property type="match status" value="1"/>
</dbReference>
<dbReference type="SUPFAM" id="SSF117396">
    <property type="entry name" value="TM1631-like"/>
    <property type="match status" value="1"/>
</dbReference>
<reference evidence="1" key="2">
    <citation type="submission" date="2020-09" db="EMBL/GenBank/DDBJ databases">
        <authorList>
            <person name="Sun Q."/>
            <person name="Ohkuma M."/>
        </authorList>
    </citation>
    <scope>NUCLEOTIDE SEQUENCE</scope>
    <source>
        <strain evidence="1">JCM 4346</strain>
    </source>
</reference>
<keyword evidence="2" id="KW-1185">Reference proteome</keyword>
<evidence type="ECO:0000313" key="2">
    <source>
        <dbReference type="Proteomes" id="UP000658320"/>
    </source>
</evidence>
<evidence type="ECO:0000313" key="1">
    <source>
        <dbReference type="EMBL" id="GGR10931.1"/>
    </source>
</evidence>
<sequence>MGEIVVGTCSWTDRALVGSGWYPPGRRDAEGRLRHYAERFPVVEVDSTYYALPGERTSRLWAERTPDGFVFDVKAFSLLTGHPTRPSVLPPGLPPDVRSPRALDEMWRRFADGIRPLREAGRLGAVLFQFPPWLRPGPRAEEFLAQCAARTAGWPVCVEFRHPDWWRGEQEPATAALLRSYGFAAVAVDMEPSLPSAVPPVTPVTSPRLSVVRFHGRSPAWGTGSKEDRFRHEYTEDELREWLPRVRALALRAEQVHVLFNNCCADAAVRAAARMRDLLGD</sequence>
<organism evidence="1 2">
    <name type="scientific">Streptomyces aurantiogriseus</name>
    <dbReference type="NCBI Taxonomy" id="66870"/>
    <lineage>
        <taxon>Bacteria</taxon>
        <taxon>Bacillati</taxon>
        <taxon>Actinomycetota</taxon>
        <taxon>Actinomycetes</taxon>
        <taxon>Kitasatosporales</taxon>
        <taxon>Streptomycetaceae</taxon>
        <taxon>Streptomyces</taxon>
    </lineage>
</organism>
<accession>A0A918CA02</accession>
<dbReference type="PANTHER" id="PTHR30348">
    <property type="entry name" value="UNCHARACTERIZED PROTEIN YECE"/>
    <property type="match status" value="1"/>
</dbReference>
<evidence type="ECO:0008006" key="3">
    <source>
        <dbReference type="Google" id="ProtNLM"/>
    </source>
</evidence>
<dbReference type="InterPro" id="IPR036520">
    <property type="entry name" value="UPF0759_sf"/>
</dbReference>
<reference evidence="1" key="1">
    <citation type="journal article" date="2014" name="Int. J. Syst. Evol. Microbiol.">
        <title>Complete genome sequence of Corynebacterium casei LMG S-19264T (=DSM 44701T), isolated from a smear-ripened cheese.</title>
        <authorList>
            <consortium name="US DOE Joint Genome Institute (JGI-PGF)"/>
            <person name="Walter F."/>
            <person name="Albersmeier A."/>
            <person name="Kalinowski J."/>
            <person name="Ruckert C."/>
        </authorList>
    </citation>
    <scope>NUCLEOTIDE SEQUENCE</scope>
    <source>
        <strain evidence="1">JCM 4346</strain>
    </source>
</reference>
<dbReference type="EMBL" id="BMSX01000005">
    <property type="protein sequence ID" value="GGR10931.1"/>
    <property type="molecule type" value="Genomic_DNA"/>
</dbReference>
<comment type="caution">
    <text evidence="1">The sequence shown here is derived from an EMBL/GenBank/DDBJ whole genome shotgun (WGS) entry which is preliminary data.</text>
</comment>
<protein>
    <recommendedName>
        <fullName evidence="3">DUF72 domain-containing protein</fullName>
    </recommendedName>
</protein>
<dbReference type="PANTHER" id="PTHR30348:SF13">
    <property type="entry name" value="UPF0759 PROTEIN YUNF"/>
    <property type="match status" value="1"/>
</dbReference>
<proteinExistence type="predicted"/>
<gene>
    <name evidence="1" type="ORF">GCM10010251_28680</name>
</gene>
<dbReference type="Proteomes" id="UP000658320">
    <property type="component" value="Unassembled WGS sequence"/>
</dbReference>
<dbReference type="AlphaFoldDB" id="A0A918CA02"/>
<dbReference type="InterPro" id="IPR002763">
    <property type="entry name" value="DUF72"/>
</dbReference>
<dbReference type="RefSeq" id="WP_189936102.1">
    <property type="nucleotide sequence ID" value="NZ_BMSX01000005.1"/>
</dbReference>